<feature type="transmembrane region" description="Helical" evidence="1">
    <location>
        <begin position="47"/>
        <end position="63"/>
    </location>
</feature>
<evidence type="ECO:0000256" key="1">
    <source>
        <dbReference type="SAM" id="Phobius"/>
    </source>
</evidence>
<accession>X0VV00</accession>
<dbReference type="EMBL" id="BARS01034424">
    <property type="protein sequence ID" value="GAG22090.1"/>
    <property type="molecule type" value="Genomic_DNA"/>
</dbReference>
<feature type="transmembrane region" description="Helical" evidence="1">
    <location>
        <begin position="69"/>
        <end position="87"/>
    </location>
</feature>
<feature type="transmembrane region" description="Helical" evidence="1">
    <location>
        <begin position="22"/>
        <end position="40"/>
    </location>
</feature>
<evidence type="ECO:0008006" key="3">
    <source>
        <dbReference type="Google" id="ProtNLM"/>
    </source>
</evidence>
<gene>
    <name evidence="2" type="ORF">S01H1_53180</name>
</gene>
<organism evidence="2">
    <name type="scientific">marine sediment metagenome</name>
    <dbReference type="NCBI Taxonomy" id="412755"/>
    <lineage>
        <taxon>unclassified sequences</taxon>
        <taxon>metagenomes</taxon>
        <taxon>ecological metagenomes</taxon>
    </lineage>
</organism>
<feature type="non-terminal residue" evidence="2">
    <location>
        <position position="220"/>
    </location>
</feature>
<reference evidence="2" key="1">
    <citation type="journal article" date="2014" name="Front. Microbiol.">
        <title>High frequency of phylogenetically diverse reductive dehalogenase-homologous genes in deep subseafloor sedimentary metagenomes.</title>
        <authorList>
            <person name="Kawai M."/>
            <person name="Futagami T."/>
            <person name="Toyoda A."/>
            <person name="Takaki Y."/>
            <person name="Nishi S."/>
            <person name="Hori S."/>
            <person name="Arai W."/>
            <person name="Tsubouchi T."/>
            <person name="Morono Y."/>
            <person name="Uchiyama I."/>
            <person name="Ito T."/>
            <person name="Fujiyama A."/>
            <person name="Inagaki F."/>
            <person name="Takami H."/>
        </authorList>
    </citation>
    <scope>NUCLEOTIDE SEQUENCE</scope>
    <source>
        <strain evidence="2">Expedition CK06-06</strain>
    </source>
</reference>
<name>X0VV00_9ZZZZ</name>
<proteinExistence type="predicted"/>
<keyword evidence="1" id="KW-1133">Transmembrane helix</keyword>
<evidence type="ECO:0000313" key="2">
    <source>
        <dbReference type="EMBL" id="GAG22090.1"/>
    </source>
</evidence>
<protein>
    <recommendedName>
        <fullName evidence="3">Glycosyltransferase RgtA/B/C/D-like domain-containing protein</fullName>
    </recommendedName>
</protein>
<dbReference type="AlphaFoldDB" id="X0VV00"/>
<feature type="transmembrane region" description="Helical" evidence="1">
    <location>
        <begin position="99"/>
        <end position="117"/>
    </location>
</feature>
<comment type="caution">
    <text evidence="2">The sequence shown here is derived from an EMBL/GenBank/DDBJ whole genome shotgun (WGS) entry which is preliminary data.</text>
</comment>
<keyword evidence="1" id="KW-0812">Transmembrane</keyword>
<keyword evidence="1" id="KW-0472">Membrane</keyword>
<sequence>MRAMHASDEFSFLVYTRRLLDYYWGIPLGALCVIGTVQALASGSKKMLVVFLPVLAVICFKSLHKYVEAKYILCAFPLLAVCGAHLFTECFTRIPRRYFTLVVILMLLHPAYLIVSWDYDRAQKSVYLEAREWIEKNIPINTKILLDNVGNKGPKLENAPANIKRQYQRALNNRLMKADYLKLKMGVLPKIYYDIVYVNEPGGFRADDYKRYCLWQDLED</sequence>